<evidence type="ECO:0000259" key="1">
    <source>
        <dbReference type="PROSITE" id="PS51186"/>
    </source>
</evidence>
<dbReference type="InterPro" id="IPR000182">
    <property type="entry name" value="GNAT_dom"/>
</dbReference>
<evidence type="ECO:0000313" key="2">
    <source>
        <dbReference type="EMBL" id="MBR9727019.1"/>
    </source>
</evidence>
<dbReference type="RefSeq" id="WP_153663074.1">
    <property type="nucleotide sequence ID" value="NZ_JAAIKR010000002.1"/>
</dbReference>
<evidence type="ECO:0000313" key="3">
    <source>
        <dbReference type="Proteomes" id="UP000811844"/>
    </source>
</evidence>
<feature type="domain" description="N-acetyltransferase" evidence="1">
    <location>
        <begin position="34"/>
        <end position="179"/>
    </location>
</feature>
<dbReference type="PANTHER" id="PTHR43792">
    <property type="entry name" value="GNAT FAMILY, PUTATIVE (AFU_ORTHOLOGUE AFUA_3G00765)-RELATED-RELATED"/>
    <property type="match status" value="1"/>
</dbReference>
<dbReference type="PANTHER" id="PTHR43792:SF1">
    <property type="entry name" value="N-ACETYLTRANSFERASE DOMAIN-CONTAINING PROTEIN"/>
    <property type="match status" value="1"/>
</dbReference>
<dbReference type="Proteomes" id="UP000811844">
    <property type="component" value="Unassembled WGS sequence"/>
</dbReference>
<sequence length="186" mass="20951">MQQDRQIFFTTEQLTASAFVDTDLVIFTAYRQQPCVAQYQSWDTDYSLDDAKAMFANMNYQQFGQVDKWFQIALTLNSCGTLIGDLALHFVDEQQLELGITLAPEYQQQGFGLEAVTGVVNYVFQQLGKHRITAITDSQNSACAALLTKAGFRKEAHFVQNIFFKGAWGDEFQFALLASEINLDNG</sequence>
<protein>
    <submittedName>
        <fullName evidence="2">GNAT family N-acetyltransferase</fullName>
    </submittedName>
</protein>
<dbReference type="EMBL" id="JAAIKR010000002">
    <property type="protein sequence ID" value="MBR9727019.1"/>
    <property type="molecule type" value="Genomic_DNA"/>
</dbReference>
<accession>A0ABS5I012</accession>
<organism evidence="2 3">
    <name type="scientific">Shewanella intestini</name>
    <dbReference type="NCBI Taxonomy" id="2017544"/>
    <lineage>
        <taxon>Bacteria</taxon>
        <taxon>Pseudomonadati</taxon>
        <taxon>Pseudomonadota</taxon>
        <taxon>Gammaproteobacteria</taxon>
        <taxon>Alteromonadales</taxon>
        <taxon>Shewanellaceae</taxon>
        <taxon>Shewanella</taxon>
    </lineage>
</organism>
<dbReference type="PROSITE" id="PS51186">
    <property type="entry name" value="GNAT"/>
    <property type="match status" value="1"/>
</dbReference>
<dbReference type="Pfam" id="PF13302">
    <property type="entry name" value="Acetyltransf_3"/>
    <property type="match status" value="1"/>
</dbReference>
<gene>
    <name evidence="2" type="ORF">G3R48_03295</name>
</gene>
<name>A0ABS5I012_9GAMM</name>
<proteinExistence type="predicted"/>
<dbReference type="InterPro" id="IPR051531">
    <property type="entry name" value="N-acetyltransferase"/>
</dbReference>
<comment type="caution">
    <text evidence="2">The sequence shown here is derived from an EMBL/GenBank/DDBJ whole genome shotgun (WGS) entry which is preliminary data.</text>
</comment>
<dbReference type="SUPFAM" id="SSF55729">
    <property type="entry name" value="Acyl-CoA N-acyltransferases (Nat)"/>
    <property type="match status" value="1"/>
</dbReference>
<dbReference type="InterPro" id="IPR016181">
    <property type="entry name" value="Acyl_CoA_acyltransferase"/>
</dbReference>
<dbReference type="Gene3D" id="3.40.630.30">
    <property type="match status" value="1"/>
</dbReference>
<keyword evidence="3" id="KW-1185">Reference proteome</keyword>
<reference evidence="2 3" key="1">
    <citation type="submission" date="2020-02" db="EMBL/GenBank/DDBJ databases">
        <title>Shewanella WXL01 sp. nov., a marine bacterium isolated from green algae in Luhuitou Fringing Reef (Northern South China Sea).</title>
        <authorList>
            <person name="Wang X."/>
        </authorList>
    </citation>
    <scope>NUCLEOTIDE SEQUENCE [LARGE SCALE GENOMIC DNA]</scope>
    <source>
        <strain evidence="2 3">MCCC 1A01895</strain>
    </source>
</reference>